<dbReference type="Pfam" id="PF05199">
    <property type="entry name" value="GMC_oxred_C"/>
    <property type="match status" value="1"/>
</dbReference>
<comment type="caution">
    <text evidence="9">The sequence shown here is derived from an EMBL/GenBank/DDBJ whole genome shotgun (WGS) entry which is preliminary data.</text>
</comment>
<keyword evidence="10" id="KW-1185">Reference proteome</keyword>
<dbReference type="Pfam" id="PF01266">
    <property type="entry name" value="DAO"/>
    <property type="match status" value="1"/>
</dbReference>
<dbReference type="Pfam" id="PF00732">
    <property type="entry name" value="GMC_oxred_N"/>
    <property type="match status" value="1"/>
</dbReference>
<name>A0AAE3KGZ3_9GAMM</name>
<dbReference type="RefSeq" id="WP_253479618.1">
    <property type="nucleotide sequence ID" value="NZ_JALJXV010000007.1"/>
</dbReference>
<evidence type="ECO:0000256" key="1">
    <source>
        <dbReference type="ARBA" id="ARBA00001974"/>
    </source>
</evidence>
<dbReference type="InterPro" id="IPR006076">
    <property type="entry name" value="FAD-dep_OxRdtase"/>
</dbReference>
<reference evidence="9" key="1">
    <citation type="submission" date="2022-03" db="EMBL/GenBank/DDBJ databases">
        <title>Genomic Encyclopedia of Type Strains, Phase III (KMG-III): the genomes of soil and plant-associated and newly described type strains.</title>
        <authorList>
            <person name="Whitman W."/>
        </authorList>
    </citation>
    <scope>NUCLEOTIDE SEQUENCE</scope>
    <source>
        <strain evidence="9">ANL 6-2</strain>
    </source>
</reference>
<evidence type="ECO:0000256" key="3">
    <source>
        <dbReference type="ARBA" id="ARBA00022630"/>
    </source>
</evidence>
<accession>A0AAE3KGZ3</accession>
<dbReference type="Gene3D" id="3.50.50.60">
    <property type="entry name" value="FAD/NAD(P)-binding domain"/>
    <property type="match status" value="2"/>
</dbReference>
<keyword evidence="5" id="KW-0560">Oxidoreductase</keyword>
<keyword evidence="3" id="KW-0285">Flavoprotein</keyword>
<evidence type="ECO:0000256" key="2">
    <source>
        <dbReference type="ARBA" id="ARBA00010790"/>
    </source>
</evidence>
<evidence type="ECO:0000259" key="6">
    <source>
        <dbReference type="Pfam" id="PF00732"/>
    </source>
</evidence>
<feature type="domain" description="FAD dependent oxidoreductase" evidence="7">
    <location>
        <begin position="8"/>
        <end position="56"/>
    </location>
</feature>
<evidence type="ECO:0000256" key="4">
    <source>
        <dbReference type="ARBA" id="ARBA00022827"/>
    </source>
</evidence>
<sequence>MGSTSEVDICIVGAGVAGALIAYHLGQAGYTVAVLESGPRYSYPDMERYGVLLRGGDPWPWFRQDLDDYEDLAEPALLLNSNRIKAVGGTTLHWNGNAQRLQPGDFKMRSLFGVAEDWPFEYADLEPWYQRAEEEIGVCGDDAPGQPPRSAPFPLPAFDYSHVERNFVMPAFERMGLPMGANSAAINSRARDGRPGCAVFSTCIPMCPIHARYTGLHHVQKAEATGRVEIRSDCHVRRLRIDQGRRVGAVQFVGADGREHEVTARQFVLAGGGVENPRILQLSASLNAGTDGLANSSGLLGRTFMSHSRIIVRGRLPEKFGPHRNGYATSNCWGLYQHDRLPEIGNIMLSPDPNNGPTPATIARRSRAWGHDLLEAVKREHGQELDIHVKGDMLPLPENRVRLSTRHKDRFGDPVPAVEIRLAEFDRRTLDYGAEVAKQLFSEMGATEITGFGYGIMRNHLMGTTRMGQSPDSSVCDEWGRCHDLDNLYIAGGSLFATAGCSSPTLTIAALALRTADYLDRAVL</sequence>
<keyword evidence="4" id="KW-0274">FAD</keyword>
<dbReference type="PANTHER" id="PTHR42784:SF1">
    <property type="entry name" value="PYRANOSE 2-OXIDASE"/>
    <property type="match status" value="1"/>
</dbReference>
<dbReference type="SUPFAM" id="SSF54373">
    <property type="entry name" value="FAD-linked reductases, C-terminal domain"/>
    <property type="match status" value="1"/>
</dbReference>
<evidence type="ECO:0000259" key="7">
    <source>
        <dbReference type="Pfam" id="PF01266"/>
    </source>
</evidence>
<dbReference type="InterPro" id="IPR051473">
    <property type="entry name" value="P2Ox-like"/>
</dbReference>
<dbReference type="GO" id="GO:0050660">
    <property type="term" value="F:flavin adenine dinucleotide binding"/>
    <property type="evidence" value="ECO:0007669"/>
    <property type="project" value="InterPro"/>
</dbReference>
<comment type="similarity">
    <text evidence="2">Belongs to the GMC oxidoreductase family.</text>
</comment>
<feature type="domain" description="Glucose-methanol-choline oxidoreductase N-terminal" evidence="6">
    <location>
        <begin position="120"/>
        <end position="285"/>
    </location>
</feature>
<evidence type="ECO:0000256" key="5">
    <source>
        <dbReference type="ARBA" id="ARBA00023002"/>
    </source>
</evidence>
<evidence type="ECO:0000313" key="9">
    <source>
        <dbReference type="EMBL" id="MCP1675787.1"/>
    </source>
</evidence>
<protein>
    <submittedName>
        <fullName evidence="9">Choline dehydrogenase-like flavoprotein</fullName>
    </submittedName>
</protein>
<feature type="domain" description="Glucose-methanol-choline oxidoreductase C-terminal" evidence="8">
    <location>
        <begin position="395"/>
        <end position="512"/>
    </location>
</feature>
<dbReference type="InterPro" id="IPR036188">
    <property type="entry name" value="FAD/NAD-bd_sf"/>
</dbReference>
<gene>
    <name evidence="9" type="ORF">J2T57_002942</name>
</gene>
<dbReference type="SUPFAM" id="SSF51905">
    <property type="entry name" value="FAD/NAD(P)-binding domain"/>
    <property type="match status" value="1"/>
</dbReference>
<evidence type="ECO:0000313" key="10">
    <source>
        <dbReference type="Proteomes" id="UP001205843"/>
    </source>
</evidence>
<dbReference type="AlphaFoldDB" id="A0AAE3KGZ3"/>
<dbReference type="InterPro" id="IPR000172">
    <property type="entry name" value="GMC_OxRdtase_N"/>
</dbReference>
<dbReference type="InterPro" id="IPR007867">
    <property type="entry name" value="GMC_OxRtase_C"/>
</dbReference>
<organism evidence="9 10">
    <name type="scientific">Natronocella acetinitrilica</name>
    <dbReference type="NCBI Taxonomy" id="414046"/>
    <lineage>
        <taxon>Bacteria</taxon>
        <taxon>Pseudomonadati</taxon>
        <taxon>Pseudomonadota</taxon>
        <taxon>Gammaproteobacteria</taxon>
        <taxon>Chromatiales</taxon>
        <taxon>Ectothiorhodospiraceae</taxon>
        <taxon>Natronocella</taxon>
    </lineage>
</organism>
<dbReference type="GO" id="GO:0016614">
    <property type="term" value="F:oxidoreductase activity, acting on CH-OH group of donors"/>
    <property type="evidence" value="ECO:0007669"/>
    <property type="project" value="InterPro"/>
</dbReference>
<dbReference type="EMBL" id="JALJXV010000007">
    <property type="protein sequence ID" value="MCP1675787.1"/>
    <property type="molecule type" value="Genomic_DNA"/>
</dbReference>
<evidence type="ECO:0000259" key="8">
    <source>
        <dbReference type="Pfam" id="PF05199"/>
    </source>
</evidence>
<dbReference type="Proteomes" id="UP001205843">
    <property type="component" value="Unassembled WGS sequence"/>
</dbReference>
<dbReference type="PANTHER" id="PTHR42784">
    <property type="entry name" value="PYRANOSE 2-OXIDASE"/>
    <property type="match status" value="1"/>
</dbReference>
<proteinExistence type="inferred from homology"/>
<comment type="cofactor">
    <cofactor evidence="1">
        <name>FAD</name>
        <dbReference type="ChEBI" id="CHEBI:57692"/>
    </cofactor>
</comment>